<evidence type="ECO:0000256" key="6">
    <source>
        <dbReference type="ARBA" id="ARBA00022729"/>
    </source>
</evidence>
<evidence type="ECO:0000256" key="7">
    <source>
        <dbReference type="ARBA" id="ARBA00022801"/>
    </source>
</evidence>
<evidence type="ECO:0000256" key="9">
    <source>
        <dbReference type="RuleBase" id="RU361240"/>
    </source>
</evidence>
<comment type="cofactor">
    <cofactor evidence="1">
        <name>Zn(2+)</name>
        <dbReference type="ChEBI" id="CHEBI:29105"/>
    </cofactor>
</comment>
<dbReference type="GO" id="GO:0006508">
    <property type="term" value="P:proteolysis"/>
    <property type="evidence" value="ECO:0007669"/>
    <property type="project" value="UniProtKB-KW"/>
</dbReference>
<keyword evidence="4 9" id="KW-0645">Protease</keyword>
<comment type="caution">
    <text evidence="12">The sequence shown here is derived from an EMBL/GenBank/DDBJ whole genome shotgun (WGS) entry which is preliminary data.</text>
</comment>
<dbReference type="GO" id="GO:0008235">
    <property type="term" value="F:metalloexopeptidase activity"/>
    <property type="evidence" value="ECO:0007669"/>
    <property type="project" value="InterPro"/>
</dbReference>
<keyword evidence="13" id="KW-1185">Reference proteome</keyword>
<dbReference type="Gene3D" id="3.40.630.10">
    <property type="entry name" value="Zn peptidases"/>
    <property type="match status" value="1"/>
</dbReference>
<dbReference type="Gene3D" id="3.50.30.30">
    <property type="match status" value="1"/>
</dbReference>
<feature type="domain" description="Peptidase M28" evidence="11">
    <location>
        <begin position="267"/>
        <end position="476"/>
    </location>
</feature>
<keyword evidence="7 9" id="KW-0378">Hydrolase</keyword>
<dbReference type="AlphaFoldDB" id="A0AAN6RYY3"/>
<dbReference type="EMBL" id="MU854008">
    <property type="protein sequence ID" value="KAK3934279.1"/>
    <property type="molecule type" value="Genomic_DNA"/>
</dbReference>
<keyword evidence="6 9" id="KW-0732">Signal</keyword>
<evidence type="ECO:0000259" key="10">
    <source>
        <dbReference type="Pfam" id="PF02225"/>
    </source>
</evidence>
<name>A0AAN6RYY3_9PEZI</name>
<keyword evidence="5 9" id="KW-0479">Metal-binding</keyword>
<feature type="signal peptide" evidence="9">
    <location>
        <begin position="1"/>
        <end position="20"/>
    </location>
</feature>
<evidence type="ECO:0000313" key="13">
    <source>
        <dbReference type="Proteomes" id="UP001303473"/>
    </source>
</evidence>
<dbReference type="PANTHER" id="PTHR12147:SF17">
    <property type="entry name" value="AMINOPEPTIDASE Y"/>
    <property type="match status" value="1"/>
</dbReference>
<dbReference type="EC" id="3.4.-.-" evidence="9"/>
<evidence type="ECO:0000256" key="5">
    <source>
        <dbReference type="ARBA" id="ARBA00022723"/>
    </source>
</evidence>
<evidence type="ECO:0000313" key="12">
    <source>
        <dbReference type="EMBL" id="KAK3934279.1"/>
    </source>
</evidence>
<evidence type="ECO:0000256" key="1">
    <source>
        <dbReference type="ARBA" id="ARBA00001947"/>
    </source>
</evidence>
<dbReference type="InterPro" id="IPR003137">
    <property type="entry name" value="PA_domain"/>
</dbReference>
<keyword evidence="8 9" id="KW-0862">Zinc</keyword>
<dbReference type="PANTHER" id="PTHR12147">
    <property type="entry name" value="METALLOPEPTIDASE M28 FAMILY MEMBER"/>
    <property type="match status" value="1"/>
</dbReference>
<dbReference type="CDD" id="cd02130">
    <property type="entry name" value="PA_ScAPY_like"/>
    <property type="match status" value="1"/>
</dbReference>
<evidence type="ECO:0000259" key="11">
    <source>
        <dbReference type="Pfam" id="PF04389"/>
    </source>
</evidence>
<feature type="domain" description="PA" evidence="10">
    <location>
        <begin position="155"/>
        <end position="237"/>
    </location>
</feature>
<keyword evidence="3" id="KW-0031">Aminopeptidase</keyword>
<protein>
    <recommendedName>
        <fullName evidence="9">Peptide hydrolase</fullName>
        <ecNumber evidence="9">3.4.-.-</ecNumber>
    </recommendedName>
</protein>
<evidence type="ECO:0000256" key="2">
    <source>
        <dbReference type="ARBA" id="ARBA00005957"/>
    </source>
</evidence>
<dbReference type="GO" id="GO:0004177">
    <property type="term" value="F:aminopeptidase activity"/>
    <property type="evidence" value="ECO:0007669"/>
    <property type="project" value="UniProtKB-KW"/>
</dbReference>
<evidence type="ECO:0000256" key="4">
    <source>
        <dbReference type="ARBA" id="ARBA00022670"/>
    </source>
</evidence>
<dbReference type="InterPro" id="IPR046450">
    <property type="entry name" value="PA_dom_sf"/>
</dbReference>
<sequence length="514" mass="55125">MAGLKGFSLHALAALCGVSALGLQKPLSGSEQLPIADGASSPSSKKQLVDSDALQGTIRGDALLARAEELYEIAKLSEDEYNRPTRVIGSAGHSGTLKYIHYALTALGDYYTLSKQPFPAFSGTVRQHQLVLGDKVLFDAQPMGLTPPTRDNEPVNGDLVLVANEGCEASDYPSEVSGNIALILRGTCPFGTKSERAGRAGALAAVVYNYENESVSGTLGAPSPDHVATFGLSGGDAAPYVKKLKNGEKVEATAFMDAEVKTIRTNNIIAQTVQGDPDNCVMLGGHSDSVSEGPGVNDDGSGSLALLEIATQLTNFSVNNCVRFAWWSGEEEGLLGSNYYAENLPEEENMKIRLFMDYDMLASPNFAYQVYNATDDANPVGSEELRDLYIDWYTAHDLNYTLIEFDGRSDYDGFIRAGIPAGGIATGAEVKKTEEEEDMFGGRAGIPFDPCYHQSCDDVGNLNMTAWELNTKLVAHSVATFAKSFEGFPNRTDALDAKANKTKKGPYQGPKLIM</sequence>
<dbReference type="GO" id="GO:0046872">
    <property type="term" value="F:metal ion binding"/>
    <property type="evidence" value="ECO:0007669"/>
    <property type="project" value="UniProtKB-KW"/>
</dbReference>
<comment type="similarity">
    <text evidence="2">Belongs to the peptidase M28 family. M28A subfamily.</text>
</comment>
<gene>
    <name evidence="12" type="ORF">QBC46DRAFT_359140</name>
</gene>
<dbReference type="Proteomes" id="UP001303473">
    <property type="component" value="Unassembled WGS sequence"/>
</dbReference>
<dbReference type="InterPro" id="IPR007484">
    <property type="entry name" value="Peptidase_M28"/>
</dbReference>
<dbReference type="InterPro" id="IPR045175">
    <property type="entry name" value="M28_fam"/>
</dbReference>
<proteinExistence type="inferred from homology"/>
<dbReference type="SUPFAM" id="SSF52025">
    <property type="entry name" value="PA domain"/>
    <property type="match status" value="1"/>
</dbReference>
<dbReference type="CDD" id="cd03876">
    <property type="entry name" value="M28_SGAP_like"/>
    <property type="match status" value="1"/>
</dbReference>
<organism evidence="12 13">
    <name type="scientific">Diplogelasinospora grovesii</name>
    <dbReference type="NCBI Taxonomy" id="303347"/>
    <lineage>
        <taxon>Eukaryota</taxon>
        <taxon>Fungi</taxon>
        <taxon>Dikarya</taxon>
        <taxon>Ascomycota</taxon>
        <taxon>Pezizomycotina</taxon>
        <taxon>Sordariomycetes</taxon>
        <taxon>Sordariomycetidae</taxon>
        <taxon>Sordariales</taxon>
        <taxon>Diplogelasinosporaceae</taxon>
        <taxon>Diplogelasinospora</taxon>
    </lineage>
</organism>
<dbReference type="FunFam" id="3.40.630.10:FF:000093">
    <property type="entry name" value="Peptide hydrolase"/>
    <property type="match status" value="1"/>
</dbReference>
<evidence type="ECO:0000256" key="3">
    <source>
        <dbReference type="ARBA" id="ARBA00022438"/>
    </source>
</evidence>
<dbReference type="SUPFAM" id="SSF53187">
    <property type="entry name" value="Zn-dependent exopeptidases"/>
    <property type="match status" value="1"/>
</dbReference>
<dbReference type="Pfam" id="PF02225">
    <property type="entry name" value="PA"/>
    <property type="match status" value="1"/>
</dbReference>
<dbReference type="Pfam" id="PF04389">
    <property type="entry name" value="Peptidase_M28"/>
    <property type="match status" value="1"/>
</dbReference>
<reference evidence="13" key="1">
    <citation type="journal article" date="2023" name="Mol. Phylogenet. Evol.">
        <title>Genome-scale phylogeny and comparative genomics of the fungal order Sordariales.</title>
        <authorList>
            <person name="Hensen N."/>
            <person name="Bonometti L."/>
            <person name="Westerberg I."/>
            <person name="Brannstrom I.O."/>
            <person name="Guillou S."/>
            <person name="Cros-Aarteil S."/>
            <person name="Calhoun S."/>
            <person name="Haridas S."/>
            <person name="Kuo A."/>
            <person name="Mondo S."/>
            <person name="Pangilinan J."/>
            <person name="Riley R."/>
            <person name="LaButti K."/>
            <person name="Andreopoulos B."/>
            <person name="Lipzen A."/>
            <person name="Chen C."/>
            <person name="Yan M."/>
            <person name="Daum C."/>
            <person name="Ng V."/>
            <person name="Clum A."/>
            <person name="Steindorff A."/>
            <person name="Ohm R.A."/>
            <person name="Martin F."/>
            <person name="Silar P."/>
            <person name="Natvig D.O."/>
            <person name="Lalanne C."/>
            <person name="Gautier V."/>
            <person name="Ament-Velasquez S.L."/>
            <person name="Kruys A."/>
            <person name="Hutchinson M.I."/>
            <person name="Powell A.J."/>
            <person name="Barry K."/>
            <person name="Miller A.N."/>
            <person name="Grigoriev I.V."/>
            <person name="Debuchy R."/>
            <person name="Gladieux P."/>
            <person name="Hiltunen Thoren M."/>
            <person name="Johannesson H."/>
        </authorList>
    </citation>
    <scope>NUCLEOTIDE SEQUENCE [LARGE SCALE GENOMIC DNA]</scope>
    <source>
        <strain evidence="13">CBS 340.73</strain>
    </source>
</reference>
<evidence type="ECO:0000256" key="8">
    <source>
        <dbReference type="ARBA" id="ARBA00022833"/>
    </source>
</evidence>
<accession>A0AAN6RYY3</accession>
<dbReference type="InterPro" id="IPR041756">
    <property type="entry name" value="M28_SGAP-like"/>
</dbReference>
<feature type="chain" id="PRO_5042666399" description="Peptide hydrolase" evidence="9">
    <location>
        <begin position="21"/>
        <end position="514"/>
    </location>
</feature>